<reference evidence="8 9" key="1">
    <citation type="submission" date="2015-08" db="EMBL/GenBank/DDBJ databases">
        <title>Genome sequencing of Penicillium nordicum.</title>
        <authorList>
            <person name="Nguyen H.D."/>
            <person name="Seifert K.A."/>
        </authorList>
    </citation>
    <scope>NUCLEOTIDE SEQUENCE [LARGE SCALE GENOMIC DNA]</scope>
    <source>
        <strain evidence="8 9">DAOMC 185683</strain>
    </source>
</reference>
<evidence type="ECO:0000256" key="3">
    <source>
        <dbReference type="ARBA" id="ARBA00023125"/>
    </source>
</evidence>
<dbReference type="InterPro" id="IPR001584">
    <property type="entry name" value="Integrase_cat-core"/>
</dbReference>
<dbReference type="EMBL" id="LHQQ01000341">
    <property type="protein sequence ID" value="KOS37213.1"/>
    <property type="molecule type" value="Genomic_DNA"/>
</dbReference>
<dbReference type="InterPro" id="IPR001766">
    <property type="entry name" value="Fork_head_dom"/>
</dbReference>
<evidence type="ECO:0000256" key="4">
    <source>
        <dbReference type="PROSITE-ProRule" id="PRU00089"/>
    </source>
</evidence>
<dbReference type="InterPro" id="IPR054722">
    <property type="entry name" value="PolX-like_BBD"/>
</dbReference>
<comment type="subcellular location">
    <subcellularLocation>
        <location evidence="4">Nucleus</location>
    </subcellularLocation>
</comment>
<dbReference type="InterPro" id="IPR013103">
    <property type="entry name" value="RVT_2"/>
</dbReference>
<dbReference type="PROSITE" id="PS50994">
    <property type="entry name" value="INTEGRASE"/>
    <property type="match status" value="1"/>
</dbReference>
<dbReference type="PANTHER" id="PTHR11439:SF483">
    <property type="entry name" value="PEPTIDE SYNTHASE GLIP-LIKE, PUTATIVE (AFU_ORTHOLOGUE AFUA_3G12920)-RELATED"/>
    <property type="match status" value="1"/>
</dbReference>
<proteinExistence type="predicted"/>
<feature type="compositionally biased region" description="Low complexity" evidence="5">
    <location>
        <begin position="994"/>
        <end position="1009"/>
    </location>
</feature>
<feature type="domain" description="Integrase catalytic" evidence="7">
    <location>
        <begin position="652"/>
        <end position="832"/>
    </location>
</feature>
<feature type="region of interest" description="Disordered" evidence="5">
    <location>
        <begin position="341"/>
        <end position="377"/>
    </location>
</feature>
<keyword evidence="3 4" id="KW-0238">DNA-binding</keyword>
<dbReference type="Gene3D" id="3.30.420.10">
    <property type="entry name" value="Ribonuclease H-like superfamily/Ribonuclease H"/>
    <property type="match status" value="1"/>
</dbReference>
<dbReference type="InterPro" id="IPR012337">
    <property type="entry name" value="RNaseH-like_sf"/>
</dbReference>
<dbReference type="GO" id="GO:0005634">
    <property type="term" value="C:nucleus"/>
    <property type="evidence" value="ECO:0007669"/>
    <property type="project" value="UniProtKB-SubCell"/>
</dbReference>
<keyword evidence="1" id="KW-0645">Protease</keyword>
<dbReference type="InterPro" id="IPR057670">
    <property type="entry name" value="SH3_retrovirus"/>
</dbReference>
<evidence type="ECO:0000259" key="6">
    <source>
        <dbReference type="PROSITE" id="PS50039"/>
    </source>
</evidence>
<evidence type="ECO:0000313" key="8">
    <source>
        <dbReference type="EMBL" id="KOS37213.1"/>
    </source>
</evidence>
<comment type="caution">
    <text evidence="8">The sequence shown here is derived from an EMBL/GenBank/DDBJ whole genome shotgun (WGS) entry which is preliminary data.</text>
</comment>
<dbReference type="SUPFAM" id="SSF53098">
    <property type="entry name" value="Ribonuclease H-like"/>
    <property type="match status" value="1"/>
</dbReference>
<dbReference type="CDD" id="cd09272">
    <property type="entry name" value="RNase_HI_RT_Ty1"/>
    <property type="match status" value="1"/>
</dbReference>
<evidence type="ECO:0008006" key="10">
    <source>
        <dbReference type="Google" id="ProtNLM"/>
    </source>
</evidence>
<name>A0A0M9WA87_9EURO</name>
<keyword evidence="2" id="KW-0694">RNA-binding</keyword>
<dbReference type="InterPro" id="IPR036397">
    <property type="entry name" value="RNaseH_sf"/>
</dbReference>
<feature type="DNA-binding region" description="Fork-head" evidence="4">
    <location>
        <begin position="1166"/>
        <end position="1267"/>
    </location>
</feature>
<dbReference type="Pfam" id="PF07727">
    <property type="entry name" value="RVT_2"/>
    <property type="match status" value="1"/>
</dbReference>
<feature type="region of interest" description="Disordered" evidence="5">
    <location>
        <begin position="253"/>
        <end position="297"/>
    </location>
</feature>
<evidence type="ECO:0000256" key="2">
    <source>
        <dbReference type="ARBA" id="ARBA00022884"/>
    </source>
</evidence>
<dbReference type="GO" id="GO:0004190">
    <property type="term" value="F:aspartic-type endopeptidase activity"/>
    <property type="evidence" value="ECO:0007669"/>
    <property type="project" value="UniProtKB-KW"/>
</dbReference>
<dbReference type="Proteomes" id="UP000037696">
    <property type="component" value="Unassembled WGS sequence"/>
</dbReference>
<dbReference type="PANTHER" id="PTHR11439">
    <property type="entry name" value="GAG-POL-RELATED RETROTRANSPOSON"/>
    <property type="match status" value="1"/>
</dbReference>
<keyword evidence="9" id="KW-1185">Reference proteome</keyword>
<dbReference type="Pfam" id="PF22936">
    <property type="entry name" value="Pol_BBD"/>
    <property type="match status" value="1"/>
</dbReference>
<dbReference type="GO" id="GO:0003700">
    <property type="term" value="F:DNA-binding transcription factor activity"/>
    <property type="evidence" value="ECO:0007669"/>
    <property type="project" value="InterPro"/>
</dbReference>
<keyword evidence="4" id="KW-0539">Nucleus</keyword>
<keyword evidence="1" id="KW-0378">Hydrolase</keyword>
<feature type="domain" description="Fork-head" evidence="6">
    <location>
        <begin position="1166"/>
        <end position="1267"/>
    </location>
</feature>
<evidence type="ECO:0000313" key="9">
    <source>
        <dbReference type="Proteomes" id="UP000037696"/>
    </source>
</evidence>
<dbReference type="PROSITE" id="PS50039">
    <property type="entry name" value="FORK_HEAD_3"/>
    <property type="match status" value="1"/>
</dbReference>
<dbReference type="GO" id="GO:0015074">
    <property type="term" value="P:DNA integration"/>
    <property type="evidence" value="ECO:0007669"/>
    <property type="project" value="InterPro"/>
</dbReference>
<accession>A0A0M9WA87</accession>
<dbReference type="Pfam" id="PF25597">
    <property type="entry name" value="SH3_retrovirus"/>
    <property type="match status" value="1"/>
</dbReference>
<feature type="region of interest" description="Disordered" evidence="5">
    <location>
        <begin position="959"/>
        <end position="1039"/>
    </location>
</feature>
<dbReference type="GO" id="GO:0043565">
    <property type="term" value="F:sequence-specific DNA binding"/>
    <property type="evidence" value="ECO:0007669"/>
    <property type="project" value="InterPro"/>
</dbReference>
<protein>
    <recommendedName>
        <fullName evidence="10">Integrase catalytic domain-containing protein</fullName>
    </recommendedName>
</protein>
<gene>
    <name evidence="8" type="ORF">ACN38_g12002</name>
</gene>
<evidence type="ECO:0000256" key="1">
    <source>
        <dbReference type="ARBA" id="ARBA00022750"/>
    </source>
</evidence>
<dbReference type="SUPFAM" id="SSF56672">
    <property type="entry name" value="DNA/RNA polymerases"/>
    <property type="match status" value="1"/>
</dbReference>
<evidence type="ECO:0000259" key="7">
    <source>
        <dbReference type="PROSITE" id="PS50994"/>
    </source>
</evidence>
<dbReference type="GO" id="GO:0003723">
    <property type="term" value="F:RNA binding"/>
    <property type="evidence" value="ECO:0007669"/>
    <property type="project" value="UniProtKB-KW"/>
</dbReference>
<feature type="compositionally biased region" description="Low complexity" evidence="5">
    <location>
        <begin position="255"/>
        <end position="271"/>
    </location>
</feature>
<dbReference type="OrthoDB" id="3799035at2759"/>
<sequence>MSTPAPPPHDTNWYEEEDITPTDQSVGLPEIGTVTLFKITPPLKYKVDLDKWLDKVEKILESHNLHNLIKKNIPWPTRDNVNGQKWKTLSKQVRAWLSGSIDSDLLEELNGRGNKMSFADEFVDEIKKHMKGEGHGALKAAMAKFRSISRSQFSTTEEYISGMKKTYKTLVDLKSRLVPYFALETMLMELRDVTELESFIVLKDNELNAVKDPVEEITIVDFHHYCTAILDHIASLNDKTGIISAAVVNQRRQFNNNPNNNTTNNSNSTPPRLTNAPPRGVNAHEHAKRWKAHKPERSNNGNCSYCGTLGHGVQMCWYLHPELRWATWRGRAGIWVYNGGTSNGGTSNGGARNNTPTTNASTTEFKQDRTQQVQGQPTDTIKQANLAAPQSSGFIMTSIDDLSLDFNPSFVVANEHLQQEEQPNKQSKEQLAEQLDQQDNTSMIAIQFAALAPGYPWILDTGASEHICSDQSAFLTVQQYAKGEEYEWLTSGNEKVKAEFHGMVQLSFHIDDISVKTGQKGAIQTTPECHQISIHCVHRAGQYNLFSLGTAERELGIWWNSKSKTLHDENDKIIGFTRDFHRVPFLQLASPALGTAMISTELAHRRLGHAGSYKTKINQTDLGCDIQVGAFDCEACGLGKSKRIVSRTHQARATRAGYMFHVDLQPVSPAGYNPDNGRNDRHHAMVVTDDATRYRLALCLATKGEASSVLQRFAEEVYQKAGQWPAEWRIDGGTEFSIFTGWAKSKLMTVNLSAPYAHEQNGVSEFTGHYLLQIARTMGIDAASPKELWTEALNTACYITNRLRRRNDDAPIIAWRKQLNMRTPDNATLSFLRTWYAKAYVHIPKEKRIQSQKMEARAWIGHLVGYEGDNGHIYRIYNPKTRRVSRHRDVIFWEQKQGIPHYDDRQILIGGDIIDGPNPTTQEIEAGVGSPIIVAQRIPKITRFDNKHDKPVVHDIHNIHEVGSDDDEENAQFTTPKAKEKTAVPGGFMPTPSPTAQSSSVQSPTASSPDPLAMPTPPPKSKTRSSGRQSAPPKRFEDMEWDKKGKALLAIESSALLAIGVVAISPGLKTWQIKIPRNREEALQSPERDLWQQAMDLQVDKLGLAKAYQHVNQPPAGSTILPGKWVFDIKCDKEDVITEFRARWVICGNRQRPGFDFDDTYAPVARPESTRLFLTMVALQQFHWEQIDYTTAYLNALIDERCIFMRSPTGYETPGMVCMINQAMYGLRQSACLWYETIRHQLEELGFQQIPDERCIFMHKKRNIWLLLYVDDTLCAAKSKDDIEWLKKSISFKIKVIGEPARFLGCSLTRSNEGIFIDQGAYVEDLLRTASLGRVNSTYLPMKTSYQPPFSTTNVLPQGKAAFEENDELVSPREKAAFGEDVGKVGWLTMRTRPDIAFAVNRLQRRTANPRKQDLEALSQMLRYLMGTPEYGIQIAKDPNQGLIGYVDASYNDCEDGKSTEAYVFYYAGAPISWSSRKQDVVATGSTVAEYIALDSAVREALYLVKILRQLDLCKDSVIQVPICTDSDNAVAILRNDAYKKSTKWLDVKYHFVKHAWKEKWVDIRLIDSKNNPADALTKALSKVDFERLREYFVVKKSAN</sequence>
<keyword evidence="1" id="KW-0064">Aspartyl protease</keyword>
<feature type="compositionally biased region" description="Polar residues" evidence="5">
    <location>
        <begin position="351"/>
        <end position="377"/>
    </location>
</feature>
<dbReference type="InterPro" id="IPR043502">
    <property type="entry name" value="DNA/RNA_pol_sf"/>
</dbReference>
<dbReference type="STRING" id="229535.A0A0M9WA87"/>
<evidence type="ECO:0000256" key="5">
    <source>
        <dbReference type="SAM" id="MobiDB-lite"/>
    </source>
</evidence>
<organism evidence="8 9">
    <name type="scientific">Penicillium nordicum</name>
    <dbReference type="NCBI Taxonomy" id="229535"/>
    <lineage>
        <taxon>Eukaryota</taxon>
        <taxon>Fungi</taxon>
        <taxon>Dikarya</taxon>
        <taxon>Ascomycota</taxon>
        <taxon>Pezizomycotina</taxon>
        <taxon>Eurotiomycetes</taxon>
        <taxon>Eurotiomycetidae</taxon>
        <taxon>Eurotiales</taxon>
        <taxon>Aspergillaceae</taxon>
        <taxon>Penicillium</taxon>
    </lineage>
</organism>